<organism evidence="1 2">
    <name type="scientific">Oedothorax gibbosus</name>
    <dbReference type="NCBI Taxonomy" id="931172"/>
    <lineage>
        <taxon>Eukaryota</taxon>
        <taxon>Metazoa</taxon>
        <taxon>Ecdysozoa</taxon>
        <taxon>Arthropoda</taxon>
        <taxon>Chelicerata</taxon>
        <taxon>Arachnida</taxon>
        <taxon>Araneae</taxon>
        <taxon>Araneomorphae</taxon>
        <taxon>Entelegynae</taxon>
        <taxon>Araneoidea</taxon>
        <taxon>Linyphiidae</taxon>
        <taxon>Erigoninae</taxon>
        <taxon>Oedothorax</taxon>
    </lineage>
</organism>
<evidence type="ECO:0000313" key="1">
    <source>
        <dbReference type="EMBL" id="KAG8182250.1"/>
    </source>
</evidence>
<protein>
    <submittedName>
        <fullName evidence="1">Uncharacterized protein</fullName>
    </submittedName>
</protein>
<reference evidence="1 2" key="1">
    <citation type="journal article" date="2022" name="Nat. Ecol. Evol.">
        <title>A masculinizing supergene underlies an exaggerated male reproductive morph in a spider.</title>
        <authorList>
            <person name="Hendrickx F."/>
            <person name="De Corte Z."/>
            <person name="Sonet G."/>
            <person name="Van Belleghem S.M."/>
            <person name="Kostlbacher S."/>
            <person name="Vangestel C."/>
        </authorList>
    </citation>
    <scope>NUCLEOTIDE SEQUENCE [LARGE SCALE GENOMIC DNA]</scope>
    <source>
        <strain evidence="1">W744_W776</strain>
    </source>
</reference>
<dbReference type="EMBL" id="JAFNEN010000473">
    <property type="protein sequence ID" value="KAG8182250.1"/>
    <property type="molecule type" value="Genomic_DNA"/>
</dbReference>
<gene>
    <name evidence="1" type="ORF">JTE90_024183</name>
</gene>
<comment type="caution">
    <text evidence="1">The sequence shown here is derived from an EMBL/GenBank/DDBJ whole genome shotgun (WGS) entry which is preliminary data.</text>
</comment>
<name>A0AAV6UCZ3_9ARAC</name>
<dbReference type="AlphaFoldDB" id="A0AAV6UCZ3"/>
<accession>A0AAV6UCZ3</accession>
<keyword evidence="2" id="KW-1185">Reference proteome</keyword>
<dbReference type="Proteomes" id="UP000827092">
    <property type="component" value="Unassembled WGS sequence"/>
</dbReference>
<evidence type="ECO:0000313" key="2">
    <source>
        <dbReference type="Proteomes" id="UP000827092"/>
    </source>
</evidence>
<proteinExistence type="predicted"/>
<sequence>MDSTPGKPESAPRYFPFLDAAGLWPGAAGAPISPFLIGRDMPHFWPVPWLHPHLWSPAVKPPTADKVSIVGYFSEI</sequence>